<dbReference type="FunCoup" id="A0A6J2XI61">
    <property type="interactions" value="35"/>
</dbReference>
<dbReference type="PANTHER" id="PTHR21137">
    <property type="entry name" value="ODORANT RECEPTOR"/>
    <property type="match status" value="1"/>
</dbReference>
<protein>
    <submittedName>
        <fullName evidence="12">Odorant receptor Or2-like</fullName>
    </submittedName>
</protein>
<evidence type="ECO:0000256" key="2">
    <source>
        <dbReference type="ARBA" id="ARBA00022475"/>
    </source>
</evidence>
<evidence type="ECO:0000256" key="6">
    <source>
        <dbReference type="ARBA" id="ARBA00022989"/>
    </source>
</evidence>
<keyword evidence="5" id="KW-0552">Olfaction</keyword>
<keyword evidence="6 10" id="KW-1133">Transmembrane helix</keyword>
<evidence type="ECO:0000256" key="7">
    <source>
        <dbReference type="ARBA" id="ARBA00023136"/>
    </source>
</evidence>
<keyword evidence="11" id="KW-1185">Reference proteome</keyword>
<dbReference type="RefSeq" id="XP_030750615.1">
    <property type="nucleotide sequence ID" value="XM_030894755.1"/>
</dbReference>
<dbReference type="GO" id="GO:0007165">
    <property type="term" value="P:signal transduction"/>
    <property type="evidence" value="ECO:0007669"/>
    <property type="project" value="UniProtKB-KW"/>
</dbReference>
<dbReference type="PANTHER" id="PTHR21137:SF3">
    <property type="entry name" value="ODORANT RECEPTOR 30A-RELATED"/>
    <property type="match status" value="1"/>
</dbReference>
<reference evidence="12" key="1">
    <citation type="submission" date="2025-08" db="UniProtKB">
        <authorList>
            <consortium name="RefSeq"/>
        </authorList>
    </citation>
    <scope>IDENTIFICATION</scope>
    <source>
        <tissue evidence="12">Gonads</tissue>
    </source>
</reference>
<keyword evidence="7 10" id="KW-0472">Membrane</keyword>
<keyword evidence="9" id="KW-0807">Transducer</keyword>
<feature type="transmembrane region" description="Helical" evidence="10">
    <location>
        <begin position="121"/>
        <end position="140"/>
    </location>
</feature>
<evidence type="ECO:0000256" key="1">
    <source>
        <dbReference type="ARBA" id="ARBA00004651"/>
    </source>
</evidence>
<keyword evidence="3" id="KW-0716">Sensory transduction</keyword>
<evidence type="ECO:0000313" key="12">
    <source>
        <dbReference type="RefSeq" id="XP_030750615.1"/>
    </source>
</evidence>
<gene>
    <name evidence="12" type="primary">LOC115878299</name>
</gene>
<proteinExistence type="predicted"/>
<dbReference type="InParanoid" id="A0A6J2XI61"/>
<feature type="transmembrane region" description="Helical" evidence="10">
    <location>
        <begin position="94"/>
        <end position="115"/>
    </location>
</feature>
<accession>A0A6J2XI61</accession>
<dbReference type="AlphaFoldDB" id="A0A6J2XI61"/>
<keyword evidence="8" id="KW-0675">Receptor</keyword>
<keyword evidence="2" id="KW-1003">Cell membrane</keyword>
<dbReference type="OrthoDB" id="7677057at2759"/>
<name>A0A6J2XI61_SITOR</name>
<evidence type="ECO:0000313" key="11">
    <source>
        <dbReference type="Proteomes" id="UP000504635"/>
    </source>
</evidence>
<evidence type="ECO:0000256" key="5">
    <source>
        <dbReference type="ARBA" id="ARBA00022725"/>
    </source>
</evidence>
<dbReference type="GO" id="GO:0005549">
    <property type="term" value="F:odorant binding"/>
    <property type="evidence" value="ECO:0007669"/>
    <property type="project" value="InterPro"/>
</dbReference>
<evidence type="ECO:0000256" key="10">
    <source>
        <dbReference type="SAM" id="Phobius"/>
    </source>
</evidence>
<evidence type="ECO:0000256" key="9">
    <source>
        <dbReference type="ARBA" id="ARBA00023224"/>
    </source>
</evidence>
<dbReference type="Pfam" id="PF02949">
    <property type="entry name" value="7tm_6"/>
    <property type="match status" value="1"/>
</dbReference>
<dbReference type="InterPro" id="IPR004117">
    <property type="entry name" value="7tm6_olfct_rcpt"/>
</dbReference>
<feature type="transmembrane region" description="Helical" evidence="10">
    <location>
        <begin position="34"/>
        <end position="51"/>
    </location>
</feature>
<evidence type="ECO:0000256" key="8">
    <source>
        <dbReference type="ARBA" id="ARBA00023170"/>
    </source>
</evidence>
<keyword evidence="4 10" id="KW-0812">Transmembrane</keyword>
<evidence type="ECO:0000256" key="4">
    <source>
        <dbReference type="ARBA" id="ARBA00022692"/>
    </source>
</evidence>
<sequence length="220" mass="25034">MVLTVSFALAIASLTIESVRISKYPYPLERKMQAFMISIAASTVLVKLIVYKKNDVPKMFEEILIIEKDMALNKNKEMQRIYVENLNTAIKYVILYEFLINSVNVASIAFQLITVSDYTKLIFAVIFFCLQVNQIFIIAITANEIQVQSVAVATNAYNSNWYEEYNKEIRQMMSMIILRAQKPAELTIGPFTPMTTDTAITVMKAAYSYVTLMVDSLGKK</sequence>
<dbReference type="GeneID" id="115878299"/>
<evidence type="ECO:0000256" key="3">
    <source>
        <dbReference type="ARBA" id="ARBA00022606"/>
    </source>
</evidence>
<dbReference type="KEGG" id="soy:115878299"/>
<comment type="subcellular location">
    <subcellularLocation>
        <location evidence="1">Cell membrane</location>
        <topology evidence="1">Multi-pass membrane protein</topology>
    </subcellularLocation>
</comment>
<dbReference type="GO" id="GO:0005886">
    <property type="term" value="C:plasma membrane"/>
    <property type="evidence" value="ECO:0007669"/>
    <property type="project" value="UniProtKB-SubCell"/>
</dbReference>
<dbReference type="GO" id="GO:0004984">
    <property type="term" value="F:olfactory receptor activity"/>
    <property type="evidence" value="ECO:0007669"/>
    <property type="project" value="InterPro"/>
</dbReference>
<organism evidence="11 12">
    <name type="scientific">Sitophilus oryzae</name>
    <name type="common">Rice weevil</name>
    <name type="synonym">Curculio oryzae</name>
    <dbReference type="NCBI Taxonomy" id="7048"/>
    <lineage>
        <taxon>Eukaryota</taxon>
        <taxon>Metazoa</taxon>
        <taxon>Ecdysozoa</taxon>
        <taxon>Arthropoda</taxon>
        <taxon>Hexapoda</taxon>
        <taxon>Insecta</taxon>
        <taxon>Pterygota</taxon>
        <taxon>Neoptera</taxon>
        <taxon>Endopterygota</taxon>
        <taxon>Coleoptera</taxon>
        <taxon>Polyphaga</taxon>
        <taxon>Cucujiformia</taxon>
        <taxon>Curculionidae</taxon>
        <taxon>Dryophthorinae</taxon>
        <taxon>Sitophilus</taxon>
    </lineage>
</organism>
<dbReference type="Proteomes" id="UP000504635">
    <property type="component" value="Unplaced"/>
</dbReference>